<dbReference type="SUPFAM" id="SSF63825">
    <property type="entry name" value="YWTD domain"/>
    <property type="match status" value="1"/>
</dbReference>
<dbReference type="Gene3D" id="2.120.10.30">
    <property type="entry name" value="TolB, C-terminal domain"/>
    <property type="match status" value="1"/>
</dbReference>
<dbReference type="SMART" id="SM00429">
    <property type="entry name" value="IPT"/>
    <property type="match status" value="4"/>
</dbReference>
<dbReference type="SUPFAM" id="SSF81296">
    <property type="entry name" value="E set domains"/>
    <property type="match status" value="7"/>
</dbReference>
<evidence type="ECO:0000313" key="3">
    <source>
        <dbReference type="EMBL" id="AYB31920.1"/>
    </source>
</evidence>
<dbReference type="InterPro" id="IPR002909">
    <property type="entry name" value="IPT_dom"/>
</dbReference>
<dbReference type="Proteomes" id="UP000266183">
    <property type="component" value="Chromosome"/>
</dbReference>
<evidence type="ECO:0000256" key="1">
    <source>
        <dbReference type="ARBA" id="ARBA00022729"/>
    </source>
</evidence>
<dbReference type="OrthoDB" id="1524003at2"/>
<dbReference type="KEGG" id="chk:D4L85_15705"/>
<name>A0A385SQW4_9BACT</name>
<feature type="domain" description="IPT/TIG" evidence="2">
    <location>
        <begin position="278"/>
        <end position="358"/>
    </location>
</feature>
<dbReference type="InterPro" id="IPR011042">
    <property type="entry name" value="6-blade_b-propeller_TolB-like"/>
</dbReference>
<proteinExistence type="predicted"/>
<evidence type="ECO:0000259" key="2">
    <source>
        <dbReference type="SMART" id="SM00429"/>
    </source>
</evidence>
<dbReference type="PANTHER" id="PTHR46769:SF2">
    <property type="entry name" value="FIBROCYSTIN-L ISOFORM 2 PRECURSOR-RELATED"/>
    <property type="match status" value="1"/>
</dbReference>
<feature type="domain" description="IPT/TIG" evidence="2">
    <location>
        <begin position="115"/>
        <end position="202"/>
    </location>
</feature>
<dbReference type="PROSITE" id="PS51257">
    <property type="entry name" value="PROKAR_LIPOPROTEIN"/>
    <property type="match status" value="1"/>
</dbReference>
<dbReference type="CDD" id="cd00102">
    <property type="entry name" value="IPT"/>
    <property type="match status" value="1"/>
</dbReference>
<evidence type="ECO:0000313" key="4">
    <source>
        <dbReference type="Proteomes" id="UP000266183"/>
    </source>
</evidence>
<organism evidence="3 4">
    <name type="scientific">Chryseolinea soli</name>
    <dbReference type="NCBI Taxonomy" id="2321403"/>
    <lineage>
        <taxon>Bacteria</taxon>
        <taxon>Pseudomonadati</taxon>
        <taxon>Bacteroidota</taxon>
        <taxon>Cytophagia</taxon>
        <taxon>Cytophagales</taxon>
        <taxon>Fulvivirgaceae</taxon>
        <taxon>Chryseolinea</taxon>
    </lineage>
</organism>
<dbReference type="InterPro" id="IPR013783">
    <property type="entry name" value="Ig-like_fold"/>
</dbReference>
<sequence>MKQKLYYFLGLVAILCVSLWFSSCQKEEKFVPLKIFSVLPADALVGDTIVITGEGFSPDPSVNGIFFPGAARIVPIKKTASQLWVVVPDGATPGPVTVNILDEEVASSPSVFIKVPSVTKVEPAEAWVGDTVTLTGVNFRPRAFENRVYFKPGQSNPAVVVGGSSTELKVIVPWTTKESTTNIFGFDGPKLSLKTPFISSVVPGHGAVGAIVTLYGKGLPYDGSAQASLNGLGTVFSGTESTSRAVNVVVPVHATDGVWTLKYSEAYYVSSEQIFEVYPEIKEVVPVSGSAGVPVTISGTGFSHIADENKVYFNGKLAVVSEASETELVALVPSGFSTGPVWVTVNERKADGPVFSEADPDAPIIYSIVPNSGPALSEAVVNGKNFAATTAGNVVKIGSVAATVTSASATQLSVQIPATAATGPVSVTKAGLTGIGPKFTVTTGGAKPFISSIQPANASRGETITLRGGNFSAVKEDIVVNMPDGVGQMTVVSSAANEVVATVPNNFPAGTKALQVFQFGVASNALPVFVNGSPQIKSLSITEGFPGNILTIEGTDFGALEKDNTVKFDEVEATVTDANDPFPDRITVYVPDVAPGNHQVTVAVGNVSAPVVFRVKEKPVAVKNVYMAAQVTISTGQTWKILKSTFDPPTVTDVYNANNAGLTISTLAADFTNKKIYMLRGSSLARCNFTNTGYEELYTDAEAGTVSDFTLNTANGKLYWTTSDAMVMRGDVNGSGAPEKLLSYENGNVGYVTYGISYNPTDDMLYMIEYDAVNFVPAIGRMKADGSGTSTQLYTQGLTDPHDVRVDTDNNKMFVVDGAETILAGNADGTGTLSSFITITPGEVLVGMSLDIQDQYVYWAVFDNVGTTNVYRKRYDGALIPGTDPASNVQSVYAIKGSVQAGNAPTGLVVEESTGRGGAQRGSFSGMALKTISRKPLRKK</sequence>
<dbReference type="InterPro" id="IPR014756">
    <property type="entry name" value="Ig_E-set"/>
</dbReference>
<reference evidence="4" key="1">
    <citation type="submission" date="2018-09" db="EMBL/GenBank/DDBJ databases">
        <title>Chryseolinea sp. KIS68-18 isolated from soil.</title>
        <authorList>
            <person name="Weon H.-Y."/>
            <person name="Kwon S.-W."/>
            <person name="Lee S.A."/>
        </authorList>
    </citation>
    <scope>NUCLEOTIDE SEQUENCE [LARGE SCALE GENOMIC DNA]</scope>
    <source>
        <strain evidence="4">KIS68-18</strain>
    </source>
</reference>
<dbReference type="Gene3D" id="2.60.40.10">
    <property type="entry name" value="Immunoglobulins"/>
    <property type="match status" value="6"/>
</dbReference>
<keyword evidence="4" id="KW-1185">Reference proteome</keyword>
<feature type="domain" description="IPT/TIG" evidence="2">
    <location>
        <begin position="362"/>
        <end position="442"/>
    </location>
</feature>
<keyword evidence="1" id="KW-0732">Signal</keyword>
<dbReference type="Pfam" id="PF01833">
    <property type="entry name" value="TIG"/>
    <property type="match status" value="4"/>
</dbReference>
<dbReference type="PANTHER" id="PTHR46769">
    <property type="entry name" value="POLYCYSTIC KIDNEY AND HEPATIC DISEASE 1 (AUTOSOMAL RECESSIVE)-LIKE 1"/>
    <property type="match status" value="1"/>
</dbReference>
<accession>A0A385SQW4</accession>
<gene>
    <name evidence="3" type="ORF">D4L85_15705</name>
</gene>
<feature type="domain" description="IPT/TIG" evidence="2">
    <location>
        <begin position="533"/>
        <end position="616"/>
    </location>
</feature>
<dbReference type="InterPro" id="IPR052387">
    <property type="entry name" value="Fibrocystin"/>
</dbReference>
<dbReference type="AlphaFoldDB" id="A0A385SQW4"/>
<dbReference type="RefSeq" id="WP_119755181.1">
    <property type="nucleotide sequence ID" value="NZ_CP032382.1"/>
</dbReference>
<protein>
    <recommendedName>
        <fullName evidence="2">IPT/TIG domain-containing protein</fullName>
    </recommendedName>
</protein>
<dbReference type="CDD" id="cd00603">
    <property type="entry name" value="IPT_PCSR"/>
    <property type="match status" value="1"/>
</dbReference>
<dbReference type="EMBL" id="CP032382">
    <property type="protein sequence ID" value="AYB31920.1"/>
    <property type="molecule type" value="Genomic_DNA"/>
</dbReference>